<feature type="transmembrane region" description="Helical" evidence="1">
    <location>
        <begin position="83"/>
        <end position="106"/>
    </location>
</feature>
<dbReference type="KEGG" id="xbc:ELE36_02270"/>
<protein>
    <submittedName>
        <fullName evidence="2">Uncharacterized protein</fullName>
    </submittedName>
</protein>
<dbReference type="AlphaFoldDB" id="A0A411HFM3"/>
<feature type="transmembrane region" description="Helical" evidence="1">
    <location>
        <begin position="34"/>
        <end position="52"/>
    </location>
</feature>
<dbReference type="EMBL" id="CP035704">
    <property type="protein sequence ID" value="QBB69293.1"/>
    <property type="molecule type" value="Genomic_DNA"/>
</dbReference>
<reference evidence="2 3" key="1">
    <citation type="submission" date="2019-01" db="EMBL/GenBank/DDBJ databases">
        <title>Pseudolysobacter antarctica gen. nov., sp. nov., isolated from Fildes Peninsula, Antarctica.</title>
        <authorList>
            <person name="Wei Z."/>
            <person name="Peng F."/>
        </authorList>
    </citation>
    <scope>NUCLEOTIDE SEQUENCE [LARGE SCALE GENOMIC DNA]</scope>
    <source>
        <strain evidence="2 3">AQ6-296</strain>
    </source>
</reference>
<keyword evidence="1" id="KW-0812">Transmembrane</keyword>
<evidence type="ECO:0000256" key="1">
    <source>
        <dbReference type="SAM" id="Phobius"/>
    </source>
</evidence>
<dbReference type="Proteomes" id="UP000291562">
    <property type="component" value="Chromosome"/>
</dbReference>
<accession>A0A411HFM3</accession>
<keyword evidence="1" id="KW-1133">Transmembrane helix</keyword>
<dbReference type="RefSeq" id="WP_129831549.1">
    <property type="nucleotide sequence ID" value="NZ_CP035704.1"/>
</dbReference>
<feature type="transmembrane region" description="Helical" evidence="1">
    <location>
        <begin position="57"/>
        <end position="77"/>
    </location>
</feature>
<name>A0A411HFM3_9GAMM</name>
<proteinExistence type="predicted"/>
<keyword evidence="3" id="KW-1185">Reference proteome</keyword>
<gene>
    <name evidence="2" type="ORF">ELE36_02270</name>
</gene>
<keyword evidence="1" id="KW-0472">Membrane</keyword>
<evidence type="ECO:0000313" key="3">
    <source>
        <dbReference type="Proteomes" id="UP000291562"/>
    </source>
</evidence>
<sequence length="124" mass="12767">MFKPFTAVVVILLLIVLLPIGGLLMVPLLLASVALLPLLGLLLGVALLVGILRLAGVVLAGAFTLIFSLLGFTLMLAVGAVLFGLAIGLLHVLLPVLLLAGIVWLISRAARPNEPRALPPAASI</sequence>
<feature type="transmembrane region" description="Helical" evidence="1">
    <location>
        <begin position="7"/>
        <end position="28"/>
    </location>
</feature>
<organism evidence="2 3">
    <name type="scientific">Pseudolysobacter antarcticus</name>
    <dbReference type="NCBI Taxonomy" id="2511995"/>
    <lineage>
        <taxon>Bacteria</taxon>
        <taxon>Pseudomonadati</taxon>
        <taxon>Pseudomonadota</taxon>
        <taxon>Gammaproteobacteria</taxon>
        <taxon>Lysobacterales</taxon>
        <taxon>Rhodanobacteraceae</taxon>
        <taxon>Pseudolysobacter</taxon>
    </lineage>
</organism>
<evidence type="ECO:0000313" key="2">
    <source>
        <dbReference type="EMBL" id="QBB69293.1"/>
    </source>
</evidence>